<keyword evidence="4" id="KW-1185">Reference proteome</keyword>
<dbReference type="AlphaFoldDB" id="A0A6F8YX81"/>
<dbReference type="KEGG" id="psuu:Psuf_077740"/>
<protein>
    <submittedName>
        <fullName evidence="3">Uncharacterized protein</fullName>
    </submittedName>
</protein>
<evidence type="ECO:0000313" key="3">
    <source>
        <dbReference type="EMBL" id="BCB90461.1"/>
    </source>
</evidence>
<keyword evidence="2" id="KW-1133">Transmembrane helix</keyword>
<accession>A0A6F8YX81</accession>
<evidence type="ECO:0000313" key="4">
    <source>
        <dbReference type="Proteomes" id="UP000503011"/>
    </source>
</evidence>
<reference evidence="3 4" key="1">
    <citation type="submission" date="2020-03" db="EMBL/GenBank/DDBJ databases">
        <title>Whole genome shotgun sequence of Phytohabitans suffuscus NBRC 105367.</title>
        <authorList>
            <person name="Komaki H."/>
            <person name="Tamura T."/>
        </authorList>
    </citation>
    <scope>NUCLEOTIDE SEQUENCE [LARGE SCALE GENOMIC DNA]</scope>
    <source>
        <strain evidence="3 4">NBRC 105367</strain>
    </source>
</reference>
<evidence type="ECO:0000256" key="1">
    <source>
        <dbReference type="SAM" id="MobiDB-lite"/>
    </source>
</evidence>
<name>A0A6F8YX81_9ACTN</name>
<reference evidence="3 4" key="2">
    <citation type="submission" date="2020-03" db="EMBL/GenBank/DDBJ databases">
        <authorList>
            <person name="Ichikawa N."/>
            <person name="Kimura A."/>
            <person name="Kitahashi Y."/>
            <person name="Uohara A."/>
        </authorList>
    </citation>
    <scope>NUCLEOTIDE SEQUENCE [LARGE SCALE GENOMIC DNA]</scope>
    <source>
        <strain evidence="3 4">NBRC 105367</strain>
    </source>
</reference>
<gene>
    <name evidence="3" type="ORF">Psuf_077740</name>
</gene>
<evidence type="ECO:0000256" key="2">
    <source>
        <dbReference type="SAM" id="Phobius"/>
    </source>
</evidence>
<keyword evidence="2" id="KW-0812">Transmembrane</keyword>
<feature type="transmembrane region" description="Helical" evidence="2">
    <location>
        <begin position="20"/>
        <end position="41"/>
    </location>
</feature>
<proteinExistence type="predicted"/>
<dbReference type="EMBL" id="AP022871">
    <property type="protein sequence ID" value="BCB90461.1"/>
    <property type="molecule type" value="Genomic_DNA"/>
</dbReference>
<keyword evidence="2" id="KW-0472">Membrane</keyword>
<feature type="region of interest" description="Disordered" evidence="1">
    <location>
        <begin position="48"/>
        <end position="72"/>
    </location>
</feature>
<organism evidence="3 4">
    <name type="scientific">Phytohabitans suffuscus</name>
    <dbReference type="NCBI Taxonomy" id="624315"/>
    <lineage>
        <taxon>Bacteria</taxon>
        <taxon>Bacillati</taxon>
        <taxon>Actinomycetota</taxon>
        <taxon>Actinomycetes</taxon>
        <taxon>Micromonosporales</taxon>
        <taxon>Micromonosporaceae</taxon>
    </lineage>
</organism>
<sequence>MKPRVIESPVLAIEDGYGSAAAAGAATTRVAVAVAATVVAISRRVRRSMRRGSDMGEPPGRGMTELQGVIRR</sequence>
<dbReference type="Proteomes" id="UP000503011">
    <property type="component" value="Chromosome"/>
</dbReference>